<evidence type="ECO:0000256" key="1">
    <source>
        <dbReference type="ARBA" id="ARBA00022801"/>
    </source>
</evidence>
<dbReference type="InterPro" id="IPR029033">
    <property type="entry name" value="His_PPase_superfam"/>
</dbReference>
<dbReference type="RefSeq" id="XP_056522362.1">
    <property type="nucleotide sequence ID" value="XM_056665412.1"/>
</dbReference>
<protein>
    <recommendedName>
        <fullName evidence="4">Phosphoglycerate mutase</fullName>
    </recommendedName>
</protein>
<dbReference type="GeneID" id="81404582"/>
<evidence type="ECO:0000313" key="3">
    <source>
        <dbReference type="Proteomes" id="UP001149079"/>
    </source>
</evidence>
<proteinExistence type="predicted"/>
<dbReference type="SUPFAM" id="SSF53254">
    <property type="entry name" value="Phosphoglycerate mutase-like"/>
    <property type="match status" value="1"/>
</dbReference>
<dbReference type="EMBL" id="JAPQKL010000004">
    <property type="protein sequence ID" value="KAJ5135390.1"/>
    <property type="molecule type" value="Genomic_DNA"/>
</dbReference>
<dbReference type="Gene3D" id="3.40.50.1240">
    <property type="entry name" value="Phosphoglycerate mutase-like"/>
    <property type="match status" value="1"/>
</dbReference>
<dbReference type="OrthoDB" id="354304at2759"/>
<organism evidence="2 3">
    <name type="scientific">Penicillium bovifimosum</name>
    <dbReference type="NCBI Taxonomy" id="126998"/>
    <lineage>
        <taxon>Eukaryota</taxon>
        <taxon>Fungi</taxon>
        <taxon>Dikarya</taxon>
        <taxon>Ascomycota</taxon>
        <taxon>Pezizomycotina</taxon>
        <taxon>Eurotiomycetes</taxon>
        <taxon>Eurotiomycetidae</taxon>
        <taxon>Eurotiales</taxon>
        <taxon>Aspergillaceae</taxon>
        <taxon>Penicillium</taxon>
    </lineage>
</organism>
<evidence type="ECO:0008006" key="4">
    <source>
        <dbReference type="Google" id="ProtNLM"/>
    </source>
</evidence>
<keyword evidence="1" id="KW-0378">Hydrolase</keyword>
<dbReference type="Proteomes" id="UP001149079">
    <property type="component" value="Unassembled WGS sequence"/>
</dbReference>
<sequence>MFLERVAIFKLALTTRDRAGSTDSALTNHGMAQINCLAQHFASSPTKFTAVFSSNLSRARITAEGICRAQVSPKDEVPLKPVLSPYLREKDFGSMECRIWKAAPPTPLPPDWIVPESRISMRNRAKLFFDEYLLPLLMRDPDGQHKIAVVAHGLILQELWSHLIELFVPADSELIIPYRRPMWSNTGYMTVLITPKPTENIPPPVPMPGFALVVAGVDNKKHLVGLRRTGGGLASVAHDRKQKKIDQFFR</sequence>
<gene>
    <name evidence="2" type="ORF">N7515_004668</name>
</gene>
<dbReference type="GO" id="GO:0005829">
    <property type="term" value="C:cytosol"/>
    <property type="evidence" value="ECO:0007669"/>
    <property type="project" value="TreeGrafter"/>
</dbReference>
<dbReference type="AlphaFoldDB" id="A0A9W9L2N1"/>
<dbReference type="InterPro" id="IPR051695">
    <property type="entry name" value="Phosphoglycerate_Mutase"/>
</dbReference>
<name>A0A9W9L2N1_9EURO</name>
<dbReference type="InterPro" id="IPR013078">
    <property type="entry name" value="His_Pase_superF_clade-1"/>
</dbReference>
<reference evidence="2" key="1">
    <citation type="submission" date="2022-11" db="EMBL/GenBank/DDBJ databases">
        <authorList>
            <person name="Petersen C."/>
        </authorList>
    </citation>
    <scope>NUCLEOTIDE SEQUENCE</scope>
    <source>
        <strain evidence="2">IBT 22155</strain>
    </source>
</reference>
<dbReference type="CDD" id="cd07067">
    <property type="entry name" value="HP_PGM_like"/>
    <property type="match status" value="1"/>
</dbReference>
<dbReference type="PANTHER" id="PTHR46517">
    <property type="entry name" value="FRUCTOSE-2,6-BISPHOSPHATASE TIGAR"/>
    <property type="match status" value="1"/>
</dbReference>
<comment type="caution">
    <text evidence="2">The sequence shown here is derived from an EMBL/GenBank/DDBJ whole genome shotgun (WGS) entry which is preliminary data.</text>
</comment>
<dbReference type="GO" id="GO:0004331">
    <property type="term" value="F:fructose-2,6-bisphosphate 2-phosphatase activity"/>
    <property type="evidence" value="ECO:0007669"/>
    <property type="project" value="TreeGrafter"/>
</dbReference>
<keyword evidence="3" id="KW-1185">Reference proteome</keyword>
<accession>A0A9W9L2N1</accession>
<dbReference type="GO" id="GO:0043456">
    <property type="term" value="P:regulation of pentose-phosphate shunt"/>
    <property type="evidence" value="ECO:0007669"/>
    <property type="project" value="TreeGrafter"/>
</dbReference>
<dbReference type="Pfam" id="PF00300">
    <property type="entry name" value="His_Phos_1"/>
    <property type="match status" value="1"/>
</dbReference>
<dbReference type="GO" id="GO:0045820">
    <property type="term" value="P:negative regulation of glycolytic process"/>
    <property type="evidence" value="ECO:0007669"/>
    <property type="project" value="TreeGrafter"/>
</dbReference>
<dbReference type="PANTHER" id="PTHR46517:SF1">
    <property type="entry name" value="FRUCTOSE-2,6-BISPHOSPHATASE TIGAR"/>
    <property type="match status" value="1"/>
</dbReference>
<reference evidence="2" key="2">
    <citation type="journal article" date="2023" name="IMA Fungus">
        <title>Comparative genomic study of the Penicillium genus elucidates a diverse pangenome and 15 lateral gene transfer events.</title>
        <authorList>
            <person name="Petersen C."/>
            <person name="Sorensen T."/>
            <person name="Nielsen M.R."/>
            <person name="Sondergaard T.E."/>
            <person name="Sorensen J.L."/>
            <person name="Fitzpatrick D.A."/>
            <person name="Frisvad J.C."/>
            <person name="Nielsen K.L."/>
        </authorList>
    </citation>
    <scope>NUCLEOTIDE SEQUENCE</scope>
    <source>
        <strain evidence="2">IBT 22155</strain>
    </source>
</reference>
<evidence type="ECO:0000313" key="2">
    <source>
        <dbReference type="EMBL" id="KAJ5135390.1"/>
    </source>
</evidence>